<evidence type="ECO:0000313" key="2">
    <source>
        <dbReference type="Proteomes" id="UP000280008"/>
    </source>
</evidence>
<organism evidence="1 2">
    <name type="scientific">Frondihabitans australicus</name>
    <dbReference type="NCBI Taxonomy" id="386892"/>
    <lineage>
        <taxon>Bacteria</taxon>
        <taxon>Bacillati</taxon>
        <taxon>Actinomycetota</taxon>
        <taxon>Actinomycetes</taxon>
        <taxon>Micrococcales</taxon>
        <taxon>Microbacteriaceae</taxon>
        <taxon>Frondihabitans</taxon>
    </lineage>
</organism>
<evidence type="ECO:0000313" key="1">
    <source>
        <dbReference type="EMBL" id="RKR75804.1"/>
    </source>
</evidence>
<proteinExistence type="predicted"/>
<dbReference type="EMBL" id="RBKS01000001">
    <property type="protein sequence ID" value="RKR75804.1"/>
    <property type="molecule type" value="Genomic_DNA"/>
</dbReference>
<name>A0A495III6_9MICO</name>
<dbReference type="Proteomes" id="UP000280008">
    <property type="component" value="Unassembled WGS sequence"/>
</dbReference>
<sequence length="137" mass="15032">MGISFAQDVTKRLAPAFGPRQLPPPATEELQSRVVVHAEFGAGQSDRQWFEIAEVSVELPLGRSTDLIAQKPSQSHALIVGCIGAGGPLYRLDDVAGERPVFEQEGEVDLPVARVDKQPSDLLWQRTPPREHPFVVQ</sequence>
<keyword evidence="2" id="KW-1185">Reference proteome</keyword>
<comment type="caution">
    <text evidence="1">The sequence shown here is derived from an EMBL/GenBank/DDBJ whole genome shotgun (WGS) entry which is preliminary data.</text>
</comment>
<accession>A0A495III6</accession>
<reference evidence="1 2" key="1">
    <citation type="submission" date="2018-10" db="EMBL/GenBank/DDBJ databases">
        <title>Sequencing the genomes of 1000 actinobacteria strains.</title>
        <authorList>
            <person name="Klenk H.-P."/>
        </authorList>
    </citation>
    <scope>NUCLEOTIDE SEQUENCE [LARGE SCALE GENOMIC DNA]</scope>
    <source>
        <strain evidence="1 2">DSM 17894</strain>
    </source>
</reference>
<dbReference type="AlphaFoldDB" id="A0A495III6"/>
<gene>
    <name evidence="1" type="ORF">C8E83_2960</name>
</gene>
<protein>
    <submittedName>
        <fullName evidence="1">Uncharacterized protein</fullName>
    </submittedName>
</protein>